<evidence type="ECO:0000313" key="3">
    <source>
        <dbReference type="EMBL" id="QOS40107.1"/>
    </source>
</evidence>
<dbReference type="EMBL" id="CP031517">
    <property type="protein sequence ID" value="QOS40107.1"/>
    <property type="molecule type" value="Genomic_DNA"/>
</dbReference>
<dbReference type="Pfam" id="PF01973">
    <property type="entry name" value="MptE-like"/>
    <property type="match status" value="1"/>
</dbReference>
<organism evidence="2 4">
    <name type="scientific">Treponema rectale</name>
    <dbReference type="NCBI Taxonomy" id="744512"/>
    <lineage>
        <taxon>Bacteria</taxon>
        <taxon>Pseudomonadati</taxon>
        <taxon>Spirochaetota</taxon>
        <taxon>Spirochaetia</taxon>
        <taxon>Spirochaetales</taxon>
        <taxon>Treponemataceae</taxon>
        <taxon>Treponema</taxon>
    </lineage>
</organism>
<name>A0A840SDC5_9SPIR</name>
<evidence type="ECO:0000259" key="1">
    <source>
        <dbReference type="Pfam" id="PF01973"/>
    </source>
</evidence>
<proteinExistence type="predicted"/>
<dbReference type="Proteomes" id="UP000593591">
    <property type="component" value="Chromosome"/>
</dbReference>
<dbReference type="EMBL" id="JACHFR010000001">
    <property type="protein sequence ID" value="MBB5218188.1"/>
    <property type="molecule type" value="Genomic_DNA"/>
</dbReference>
<reference evidence="3 5" key="1">
    <citation type="submission" date="2018-08" db="EMBL/GenBank/DDBJ databases">
        <title>The first complete genome of Treponema rectale (CHPAT), a commensal spirochete of the bovine rectum.</title>
        <authorList>
            <person name="Staton G.J."/>
            <person name="Clegg S.R."/>
            <person name="Carter S.D."/>
            <person name="Radford A.D."/>
            <person name="Darby A."/>
            <person name="Hall N."/>
            <person name="Birtles R.J."/>
            <person name="Evans N.J."/>
        </authorList>
    </citation>
    <scope>NUCLEOTIDE SEQUENCE [LARGE SCALE GENOMIC DNA]</scope>
    <source>
        <strain evidence="3 5">CHPA</strain>
    </source>
</reference>
<dbReference type="PANTHER" id="PTHR41786:SF1">
    <property type="entry name" value="6-HYDROXYMETHYLPTERIN DIPHOSPHOKINASE MPTE-LIKE DOMAIN-CONTAINING PROTEIN"/>
    <property type="match status" value="1"/>
</dbReference>
<feature type="domain" description="6-hydroxymethylpterin diphosphokinase MptE-like" evidence="1">
    <location>
        <begin position="177"/>
        <end position="326"/>
    </location>
</feature>
<dbReference type="KEGG" id="trc:DYE49_06410"/>
<dbReference type="Proteomes" id="UP000578697">
    <property type="component" value="Unassembled WGS sequence"/>
</dbReference>
<dbReference type="AlphaFoldDB" id="A0A840SDC5"/>
<gene>
    <name evidence="3" type="ORF">DYE49_06410</name>
    <name evidence="2" type="ORF">HNP77_000532</name>
</gene>
<dbReference type="PANTHER" id="PTHR41786">
    <property type="entry name" value="MOTILITY ACCESSORY FACTOR MAF"/>
    <property type="match status" value="1"/>
</dbReference>
<evidence type="ECO:0000313" key="5">
    <source>
        <dbReference type="Proteomes" id="UP000593591"/>
    </source>
</evidence>
<sequence>MAVEFFQAGNGEKTCKINNLPLHSAYEPSKEAERYVKNAVCKFKPKFVLVVEPGLSYCAPYLRQTFPDSKICCVRLCNEFSDSDSQWDKVFYFYSTKSLDSDIFNYMGDEGIIACFFWTWPGAQNALREQNNEVWEEIKKAVLKTKSILNTRRYFAKRWTKNALRFCLFSKYNAYILKGNSPVIVCASGPSLRSSIPFLKKYREQYFLVAVSSALSPLIDAEIIPDVCISTDGGYWAKLHLEFGLKRHNIPLVLPLEGACYGEILSEHTVVPVAYGDGVGEKLIDKCNYINVKAIRNGTVSGTAADFALSITSGEVFFCGLDLSPSKGFAHTQPNELEINDSIHDNRLRTQETRVTPHTFNSPALDIYRAWFSSNNFFHRVFRLSDDFKYNNSLGQISDVNWKVFKQHIPTGLLTKPTSLFLTHEIVKNERIKMLLEETWHNLNDKEWIKSVLPNEEILYERSKPEEKEVLEKKIKESMEEFAREIQATFEKGLKS</sequence>
<accession>A0A840SDC5</accession>
<evidence type="ECO:0000313" key="4">
    <source>
        <dbReference type="Proteomes" id="UP000578697"/>
    </source>
</evidence>
<reference evidence="2 4" key="2">
    <citation type="submission" date="2020-08" db="EMBL/GenBank/DDBJ databases">
        <title>Genomic Encyclopedia of Type Strains, Phase IV (KMG-IV): sequencing the most valuable type-strain genomes for metagenomic binning, comparative biology and taxonomic classification.</title>
        <authorList>
            <person name="Goeker M."/>
        </authorList>
    </citation>
    <scope>NUCLEOTIDE SEQUENCE [LARGE SCALE GENOMIC DNA]</scope>
    <source>
        <strain evidence="2 4">DSM 103679</strain>
    </source>
</reference>
<dbReference type="RefSeq" id="WP_184651616.1">
    <property type="nucleotide sequence ID" value="NZ_JACHFR010000001.1"/>
</dbReference>
<dbReference type="InterPro" id="IPR002826">
    <property type="entry name" value="MptE-like"/>
</dbReference>
<protein>
    <submittedName>
        <fullName evidence="3">DUF115 domain-containing protein</fullName>
    </submittedName>
</protein>
<keyword evidence="4" id="KW-1185">Reference proteome</keyword>
<evidence type="ECO:0000313" key="2">
    <source>
        <dbReference type="EMBL" id="MBB5218188.1"/>
    </source>
</evidence>